<evidence type="ECO:0000256" key="1">
    <source>
        <dbReference type="SAM" id="MobiDB-lite"/>
    </source>
</evidence>
<feature type="compositionally biased region" description="Acidic residues" evidence="1">
    <location>
        <begin position="1105"/>
        <end position="1115"/>
    </location>
</feature>
<gene>
    <name evidence="2" type="ordered locus">BC1003_6096</name>
</gene>
<dbReference type="eggNOG" id="COG3093">
    <property type="taxonomic scope" value="Bacteria"/>
</dbReference>
<reference evidence="2" key="1">
    <citation type="submission" date="2010-09" db="EMBL/GenBank/DDBJ databases">
        <title>Complete sequence of chromosome2 of Burkholderia sp. CCGE1003.</title>
        <authorList>
            <consortium name="US DOE Joint Genome Institute"/>
            <person name="Lucas S."/>
            <person name="Copeland A."/>
            <person name="Lapidus A."/>
            <person name="Cheng J.-F."/>
            <person name="Bruce D."/>
            <person name="Goodwin L."/>
            <person name="Pitluck S."/>
            <person name="Daligault H."/>
            <person name="Davenport K."/>
            <person name="Detter J.C."/>
            <person name="Han C."/>
            <person name="Tapia R."/>
            <person name="Land M."/>
            <person name="Hauser L."/>
            <person name="Jeffries C."/>
            <person name="Kyrpides N."/>
            <person name="Ivanova N."/>
            <person name="Ovchinnikova G."/>
            <person name="Martinez-Romero E."/>
            <person name="Rogel M.A."/>
            <person name="Auchtung J."/>
            <person name="Tiedje J.M."/>
            <person name="Woyke T."/>
        </authorList>
    </citation>
    <scope>NUCLEOTIDE SEQUENCE</scope>
    <source>
        <strain evidence="2">CCGE1003</strain>
    </source>
</reference>
<sequence length="1275" mass="141645">MNLITENFLDEWVRGHSREAQGLVVELVWRLVAASSPRPTNRRFPLGDSIGQHGPDGELNTEYPYEPFIPEGRSYWEIGTSIDAQKKANDDYLALTKAVPVEVRATSTFIFVTPLSGRRDFPADWRGENQLAWIARHQQRGEWKDVRIIDGTKLTDWLHHVPAVELWFAKQWGIAVEELEVPGEHWRLLKSAGAPPDLPAELFLIDRQEACERLDAVPADEAVQLRLETRHLEQVIDFVSAYIASLEAERQADVAGRCLIVSGPHAWNEIVSRREPHVLIADPTLDVSSEGGSKLLEKALRGGHRIVFGSVPGGARHSTCVSLRNPEPYLLEKTLRDAGFADERARTVARKSYGNLGVLVRSLKDVPTTPSWANGPRAADLMIAMLLGGWNERFPADIKVVEKLSRRSYHDWVTTLREVATKRDAPVTHQDGVWKFVSLSEGWDALGGLIYDSHLGDFFDAAEKILGENDPALGLTKERRAVAGLLEQGLTHSATLRGGVATTLALLGARPDSLTSCAIGLSASVASRIVRSVLKDATSKQWASINELLPLLAEGAPLALLESVDAALGATPSPFVAVFKEEDSGVFGQNYMTGLLWGLESLAWESAYLGQVVDCLAELATLDPGGRWVNRPINSLITIFLPWHPQTCASYTERLFAVSLVAKSARLQHVGWRLLLGLMPNANTFSNGGHKPTWRISIPEDWSGAVSDPQYWEQTLGYIGLALEVAAGKPGRLADLLDHMASFPPPQWEQTVELLDSKQIAGMAERERYGLWRRLEQTICQHRLVSDAAWAMRPEQLDRLSVISHKLTPPSPQIRSLSLFDPDDSTNHDAPGDWRAHVASLAIRRQDAIRELLDIGNETLLTFISEVASPYLVGTSWGELNKRCDDGVLLPHFLIAGSEAMQHAARGYVQGRFSTGGWHWLDSLSWADWQPAEVAHLFTYLPFAPDTWTRVEAGGRSVSKLYWLTIKVWLNVEPEHTLECALNLLENDRPFAALRLLHRAMRGKKQVPTDVLTRAFREAIQKETSVSDIALYELGELIQQLQRRTDADPDALCQIEWQFLSVLDFHRGMAPAVLHRRLAQDPDVFCDFLKLAFRSSHDAPRTDSDAETDTPESEQEEQKASQAYRLLTTWQTCPGVGPDGFVVEADFRQWLAEVKAKCTGSGHLKIALSILGRCLAHAPAGRDGLWIDMTVAEALNERDADAMRKGMVEKLFGSRGTYGFSGGADEERIAQRCRDEAAAVASAGFNRLASQLRQLADTYALQAERDEKRGPYRPD</sequence>
<accession>E1TJ77</accession>
<name>E1TJ77_BURSG</name>
<proteinExistence type="predicted"/>
<dbReference type="EMBL" id="CP002218">
    <property type="protein sequence ID" value="ADN61988.1"/>
    <property type="molecule type" value="Genomic_DNA"/>
</dbReference>
<dbReference type="OrthoDB" id="9796370at2"/>
<dbReference type="HOGENOM" id="CLU_007145_0_0_4"/>
<organism evidence="2">
    <name type="scientific">Burkholderia sp. (strain CCGE1003)</name>
    <dbReference type="NCBI Taxonomy" id="640512"/>
    <lineage>
        <taxon>Bacteria</taxon>
        <taxon>Pseudomonadati</taxon>
        <taxon>Pseudomonadota</taxon>
        <taxon>Betaproteobacteria</taxon>
        <taxon>Burkholderiales</taxon>
        <taxon>Burkholderiaceae</taxon>
        <taxon>Burkholderia</taxon>
    </lineage>
</organism>
<protein>
    <submittedName>
        <fullName evidence="2">Uncharacterized protein</fullName>
    </submittedName>
</protein>
<dbReference type="STRING" id="640512.BC1003_6096"/>
<dbReference type="AlphaFoldDB" id="E1TJ77"/>
<dbReference type="KEGG" id="bgf:BC1003_6096"/>
<feature type="region of interest" description="Disordered" evidence="1">
    <location>
        <begin position="1098"/>
        <end position="1118"/>
    </location>
</feature>
<evidence type="ECO:0000313" key="2">
    <source>
        <dbReference type="EMBL" id="ADN61988.1"/>
    </source>
</evidence>